<dbReference type="Proteomes" id="UP000647587">
    <property type="component" value="Unassembled WGS sequence"/>
</dbReference>
<accession>A0ABQ2ESQ7</accession>
<evidence type="ECO:0000256" key="1">
    <source>
        <dbReference type="SAM" id="MobiDB-lite"/>
    </source>
</evidence>
<reference evidence="3" key="1">
    <citation type="journal article" date="2019" name="Int. J. Syst. Evol. Microbiol.">
        <title>The Global Catalogue of Microorganisms (GCM) 10K type strain sequencing project: providing services to taxonomists for standard genome sequencing and annotation.</title>
        <authorList>
            <consortium name="The Broad Institute Genomics Platform"/>
            <consortium name="The Broad Institute Genome Sequencing Center for Infectious Disease"/>
            <person name="Wu L."/>
            <person name="Ma J."/>
        </authorList>
    </citation>
    <scope>NUCLEOTIDE SEQUENCE [LARGE SCALE GENOMIC DNA]</scope>
    <source>
        <strain evidence="3">JCM 30331</strain>
    </source>
</reference>
<proteinExistence type="predicted"/>
<keyword evidence="3" id="KW-1185">Reference proteome</keyword>
<gene>
    <name evidence="2" type="ORF">GCM10008955_10500</name>
</gene>
<sequence length="124" mass="13364">MASQQQRPEAGLQPAAQPSSPGADPGTGPPESDSAILESCLCGDHGELMITDFLPSQATGYRWCVEPGTLPLTAMVRDWKSTEDYYALMVDGKNNPDAVLNDPESKMPPRVSRTEWALLGRDCA</sequence>
<dbReference type="EMBL" id="BMPP01000003">
    <property type="protein sequence ID" value="GGK18986.1"/>
    <property type="molecule type" value="Genomic_DNA"/>
</dbReference>
<evidence type="ECO:0000313" key="3">
    <source>
        <dbReference type="Proteomes" id="UP000647587"/>
    </source>
</evidence>
<organism evidence="2 3">
    <name type="scientific">Deinococcus malanensis</name>
    <dbReference type="NCBI Taxonomy" id="1706855"/>
    <lineage>
        <taxon>Bacteria</taxon>
        <taxon>Thermotogati</taxon>
        <taxon>Deinococcota</taxon>
        <taxon>Deinococci</taxon>
        <taxon>Deinococcales</taxon>
        <taxon>Deinococcaceae</taxon>
        <taxon>Deinococcus</taxon>
    </lineage>
</organism>
<comment type="caution">
    <text evidence="2">The sequence shown here is derived from an EMBL/GenBank/DDBJ whole genome shotgun (WGS) entry which is preliminary data.</text>
</comment>
<feature type="region of interest" description="Disordered" evidence="1">
    <location>
        <begin position="1"/>
        <end position="37"/>
    </location>
</feature>
<evidence type="ECO:0000313" key="2">
    <source>
        <dbReference type="EMBL" id="GGK18986.1"/>
    </source>
</evidence>
<evidence type="ECO:0008006" key="4">
    <source>
        <dbReference type="Google" id="ProtNLM"/>
    </source>
</evidence>
<protein>
    <recommendedName>
        <fullName evidence="4">Proteinase inhibitor I42 chagasin domain-containing protein</fullName>
    </recommendedName>
</protein>
<name>A0ABQ2ESQ7_9DEIO</name>